<evidence type="ECO:0000256" key="2">
    <source>
        <dbReference type="ARBA" id="ARBA00022801"/>
    </source>
</evidence>
<dbReference type="InterPro" id="IPR019800">
    <property type="entry name" value="Glyco_hydro_3_AS"/>
</dbReference>
<feature type="region of interest" description="Disordered" evidence="4">
    <location>
        <begin position="22"/>
        <end position="52"/>
    </location>
</feature>
<dbReference type="InterPro" id="IPR051915">
    <property type="entry name" value="Cellulose_Degrad_GH3"/>
</dbReference>
<evidence type="ECO:0000259" key="6">
    <source>
        <dbReference type="Pfam" id="PF00933"/>
    </source>
</evidence>
<feature type="chain" id="PRO_5010278400" evidence="5">
    <location>
        <begin position="26"/>
        <end position="1082"/>
    </location>
</feature>
<dbReference type="InterPro" id="IPR036962">
    <property type="entry name" value="Glyco_hydro_3_N_sf"/>
</dbReference>
<dbReference type="Proteomes" id="UP000182719">
    <property type="component" value="Unassembled WGS sequence"/>
</dbReference>
<dbReference type="Pfam" id="PF01915">
    <property type="entry name" value="Glyco_hydro_3_C"/>
    <property type="match status" value="1"/>
</dbReference>
<feature type="domain" description="ExoP galactose-binding-like" evidence="8">
    <location>
        <begin position="760"/>
        <end position="885"/>
    </location>
</feature>
<keyword evidence="3" id="KW-0326">Glycosidase</keyword>
<dbReference type="InterPro" id="IPR002772">
    <property type="entry name" value="Glyco_hydro_3_C"/>
</dbReference>
<feature type="domain" description="Glycoside hydrolase family 3 C-terminal" evidence="7">
    <location>
        <begin position="464"/>
        <end position="681"/>
    </location>
</feature>
<dbReference type="InterPro" id="IPR041443">
    <property type="entry name" value="Exop_C"/>
</dbReference>
<keyword evidence="10" id="KW-1185">Reference proteome</keyword>
<dbReference type="Gene3D" id="3.40.50.1700">
    <property type="entry name" value="Glycoside hydrolase family 3 C-terminal domain"/>
    <property type="match status" value="1"/>
</dbReference>
<evidence type="ECO:0000259" key="7">
    <source>
        <dbReference type="Pfam" id="PF01915"/>
    </source>
</evidence>
<organism evidence="9 10">
    <name type="scientific">Stigmatella aurantiaca</name>
    <dbReference type="NCBI Taxonomy" id="41"/>
    <lineage>
        <taxon>Bacteria</taxon>
        <taxon>Pseudomonadati</taxon>
        <taxon>Myxococcota</taxon>
        <taxon>Myxococcia</taxon>
        <taxon>Myxococcales</taxon>
        <taxon>Cystobacterineae</taxon>
        <taxon>Archangiaceae</taxon>
        <taxon>Stigmatella</taxon>
    </lineage>
</organism>
<dbReference type="SUPFAM" id="SSF52279">
    <property type="entry name" value="Beta-D-glucan exohydrolase, C-terminal domain"/>
    <property type="match status" value="1"/>
</dbReference>
<dbReference type="RefSeq" id="WP_075008538.1">
    <property type="nucleotide sequence ID" value="NZ_FOAP01000012.1"/>
</dbReference>
<gene>
    <name evidence="9" type="ORF">SAMN05444354_11283</name>
</gene>
<dbReference type="Pfam" id="PF18559">
    <property type="entry name" value="Exop_C"/>
    <property type="match status" value="1"/>
</dbReference>
<name>A0A1H7VZK0_STIAU</name>
<dbReference type="OrthoDB" id="9781691at2"/>
<dbReference type="SUPFAM" id="SSF51445">
    <property type="entry name" value="(Trans)glycosidases"/>
    <property type="match status" value="1"/>
</dbReference>
<dbReference type="PANTHER" id="PTHR30620:SF77">
    <property type="entry name" value="LYSOSOMAL BETA GLUCOSIDASE-LIKE"/>
    <property type="match status" value="1"/>
</dbReference>
<evidence type="ECO:0000256" key="5">
    <source>
        <dbReference type="SAM" id="SignalP"/>
    </source>
</evidence>
<dbReference type="InterPro" id="IPR001764">
    <property type="entry name" value="Glyco_hydro_3_N"/>
</dbReference>
<dbReference type="GO" id="GO:0008422">
    <property type="term" value="F:beta-glucosidase activity"/>
    <property type="evidence" value="ECO:0007669"/>
    <property type="project" value="TreeGrafter"/>
</dbReference>
<dbReference type="Gene3D" id="2.60.120.430">
    <property type="entry name" value="Galactose-binding lectin"/>
    <property type="match status" value="1"/>
</dbReference>
<reference evidence="10" key="1">
    <citation type="submission" date="2016-10" db="EMBL/GenBank/DDBJ databases">
        <authorList>
            <person name="Varghese N."/>
            <person name="Submissions S."/>
        </authorList>
    </citation>
    <scope>NUCLEOTIDE SEQUENCE [LARGE SCALE GENOMIC DNA]</scope>
    <source>
        <strain evidence="10">DSM 17044</strain>
    </source>
</reference>
<evidence type="ECO:0000313" key="10">
    <source>
        <dbReference type="Proteomes" id="UP000182719"/>
    </source>
</evidence>
<proteinExistence type="inferred from homology"/>
<dbReference type="PRINTS" id="PR00133">
    <property type="entry name" value="GLHYDRLASE3"/>
</dbReference>
<dbReference type="GO" id="GO:0009251">
    <property type="term" value="P:glucan catabolic process"/>
    <property type="evidence" value="ECO:0007669"/>
    <property type="project" value="TreeGrafter"/>
</dbReference>
<evidence type="ECO:0000259" key="8">
    <source>
        <dbReference type="Pfam" id="PF18559"/>
    </source>
</evidence>
<evidence type="ECO:0000256" key="1">
    <source>
        <dbReference type="ARBA" id="ARBA00005336"/>
    </source>
</evidence>
<evidence type="ECO:0000313" key="9">
    <source>
        <dbReference type="EMBL" id="SEM14630.1"/>
    </source>
</evidence>
<dbReference type="Gene3D" id="3.20.20.300">
    <property type="entry name" value="Glycoside hydrolase, family 3, N-terminal domain"/>
    <property type="match status" value="1"/>
</dbReference>
<dbReference type="InterPro" id="IPR008979">
    <property type="entry name" value="Galactose-bd-like_sf"/>
</dbReference>
<comment type="similarity">
    <text evidence="1 3">Belongs to the glycosyl hydrolase 3 family.</text>
</comment>
<dbReference type="InterPro" id="IPR036881">
    <property type="entry name" value="Glyco_hydro_3_C_sf"/>
</dbReference>
<dbReference type="InterPro" id="IPR017853">
    <property type="entry name" value="GH"/>
</dbReference>
<dbReference type="PROSITE" id="PS00775">
    <property type="entry name" value="GLYCOSYL_HYDROL_F3"/>
    <property type="match status" value="1"/>
</dbReference>
<keyword evidence="5" id="KW-0732">Signal</keyword>
<dbReference type="Pfam" id="PF00933">
    <property type="entry name" value="Glyco_hydro_3"/>
    <property type="match status" value="1"/>
</dbReference>
<protein>
    <submittedName>
        <fullName evidence="9">Exo-1,4-beta-glucosidase</fullName>
    </submittedName>
</protein>
<evidence type="ECO:0000256" key="3">
    <source>
        <dbReference type="RuleBase" id="RU361161"/>
    </source>
</evidence>
<evidence type="ECO:0000256" key="4">
    <source>
        <dbReference type="SAM" id="MobiDB-lite"/>
    </source>
</evidence>
<keyword evidence="2 3" id="KW-0378">Hydrolase</keyword>
<dbReference type="PANTHER" id="PTHR30620">
    <property type="entry name" value="PERIPLASMIC BETA-GLUCOSIDASE-RELATED"/>
    <property type="match status" value="1"/>
</dbReference>
<dbReference type="SUPFAM" id="SSF49785">
    <property type="entry name" value="Galactose-binding domain-like"/>
    <property type="match status" value="2"/>
</dbReference>
<dbReference type="AlphaFoldDB" id="A0A1H7VZK0"/>
<accession>A0A1H7VZK0</accession>
<sequence>MRRLTAWRKLAPLTALLVLSQAACSDDDEKPTPNQPTEPTDPTDPVDPPADAIPELTRLTDWPRVQSAFPRDEALEARIDALMKDMTLEEKVGQMTQPQIDSITPAEVTQYHIGSVLNGGGNWPNGKKEATVEEWLAKADAFWAASMDPVNPRPIPIIWGTDAVHGHNNVKGATMFPHNIGLGATRDPELLKRIGEVTASEVARTGIDWAFGPTVAVVRDDRWGRTYEGYSEDPQIVAAYAGKITEGLQGQLGKDAKSGEKVAASVKHFLGDGATTKGKDQGVSVASEEELLNLHARGYFTALAAGAQTVMISFNSWQNTAEGANAKARKMHGHKYLMTDVLKNKVGFDGFLISDWNGIGQLTTQNSDSPVDCTTSNCAASIIAGMDMIMVPSDWKAFIQNTLASVRSGEISEERINDAVRRILRVKFRMGLFDKPKPSERTTVRELGTAEHRAVAREAVRKSLVLLKNNGGTLPLSRKAKVLVAGKSANNLSNQSGGWSLTWQGTNNTNEQFGGGTTLWGAIQKIAPNAVLDESADGAMANDTFDVAVVAIGETPYAEGNGDLGDVKTLELAKLRPEDLRLIDSLKAKGVKKIVTVLYSGRALYANKELNRSDAFVAAWLPGTEGDGMADVLFRKEDDSVNFDFTGKLSYSWPKAGCQTSLNRNDAGYDPLFAYGYGMTYAASPEQAAHSEESPAKGCGVELPDGPAATVPLEVFNRDNQDGWVMRIGAPSNWAVDVALSTADKTQTPAGEVTAMPVGDRNGLQWAAVKTTWVSEGQIYSQSANGNNTRDLKGYLVAQGALVFDANLTQAPVSTVKVRVDCKHPCIGEVDVTQKLQATPLNTWQEMAIPLQCFADAGTDFSIVNTPIVINSLGAMELTVANIRWEPNRAGNITCGGTSGGVQKLTDATDVYVNGTLNTALFGAPSTWSSVAGGTIKVNAALDTADGKVIDVVFEDLKGKGGNGVFTLPVHNDWLLDVSSLAETGGVQFDIKVLDYGTSTQNFWVKMVCDRKADTCRTGDIQDIVTRPAVGTWATFKLPFARGDYEAGFNNAKLSSILEMLPAWGDQGGNIHFQLRNIRVVK</sequence>
<feature type="domain" description="Glycoside hydrolase family 3 N-terminal" evidence="6">
    <location>
        <begin position="87"/>
        <end position="426"/>
    </location>
</feature>
<feature type="signal peptide" evidence="5">
    <location>
        <begin position="1"/>
        <end position="25"/>
    </location>
</feature>
<dbReference type="EMBL" id="FOAP01000012">
    <property type="protein sequence ID" value="SEM14630.1"/>
    <property type="molecule type" value="Genomic_DNA"/>
</dbReference>